<dbReference type="STRING" id="1423812.FD20_GL000827"/>
<dbReference type="InterPro" id="IPR047650">
    <property type="entry name" value="Transpos_IS110"/>
</dbReference>
<name>A0A0R1PWR2_9LACO</name>
<dbReference type="NCBIfam" id="NF033542">
    <property type="entry name" value="transpos_IS110"/>
    <property type="match status" value="1"/>
</dbReference>
<dbReference type="InterPro" id="IPR003346">
    <property type="entry name" value="Transposase_20"/>
</dbReference>
<gene>
    <name evidence="3" type="ORF">FD20_GL000827</name>
</gene>
<proteinExistence type="predicted"/>
<sequence>MNESAKLLPQKYMEGDKVHVLGIDVSRGKSNCALLHDHTVVKEFQIIHNKSGLAKLKSIIASDLPVMAVFETTGIYSRVLTRFFIDEEMNYLEINPLESSIRMAGLRRQKTDRSDTVKLALLGIVDQKSLIHGRRPYSRPYEQLHLMAHRYLEITKERSQIINHLHAALDQTFPELNDIFNPIRSVLGLTFVSLFPHPDFLIGYIPGTMAKQIISSVSHKIRSDLIVRRCKGVWQAGQLSYPAQSADSFIISQIHSYCEEIQQYNQAHDLLKRQLINYAKTFPEFKLITSIPGAGEISTALLLGFTGKIARFPSYKQLNAYVGIDLRRIQSGGFKEADRINRRGQSSARYIMFEMIRSMLRNKARIDNHIVDYYYKLKKGPHPKPDMVAMIACVNRLDRTIMNLVRTNQIYNYARTSR</sequence>
<feature type="domain" description="Transposase IS110-like N-terminal" evidence="1">
    <location>
        <begin position="21"/>
        <end position="174"/>
    </location>
</feature>
<dbReference type="Pfam" id="PF02371">
    <property type="entry name" value="Transposase_20"/>
    <property type="match status" value="1"/>
</dbReference>
<evidence type="ECO:0000313" key="3">
    <source>
        <dbReference type="EMBL" id="KRL36913.1"/>
    </source>
</evidence>
<evidence type="ECO:0000259" key="1">
    <source>
        <dbReference type="Pfam" id="PF01548"/>
    </source>
</evidence>
<dbReference type="PANTHER" id="PTHR33055:SF13">
    <property type="entry name" value="TRANSPOSASE"/>
    <property type="match status" value="1"/>
</dbReference>
<dbReference type="GO" id="GO:0003677">
    <property type="term" value="F:DNA binding"/>
    <property type="evidence" value="ECO:0007669"/>
    <property type="project" value="InterPro"/>
</dbReference>
<evidence type="ECO:0000259" key="2">
    <source>
        <dbReference type="Pfam" id="PF02371"/>
    </source>
</evidence>
<keyword evidence="4" id="KW-1185">Reference proteome</keyword>
<dbReference type="GO" id="GO:0006313">
    <property type="term" value="P:DNA transposition"/>
    <property type="evidence" value="ECO:0007669"/>
    <property type="project" value="InterPro"/>
</dbReference>
<protein>
    <submittedName>
        <fullName evidence="3">Transposase</fullName>
    </submittedName>
</protein>
<feature type="domain" description="Transposase IS116/IS110/IS902 C-terminal" evidence="2">
    <location>
        <begin position="286"/>
        <end position="367"/>
    </location>
</feature>
<dbReference type="EMBL" id="AZEG01000019">
    <property type="protein sequence ID" value="KRL36913.1"/>
    <property type="molecule type" value="Genomic_DNA"/>
</dbReference>
<dbReference type="AlphaFoldDB" id="A0A0R1PWR2"/>
<dbReference type="RefSeq" id="WP_235807748.1">
    <property type="nucleotide sequence ID" value="NZ_AZEG01000019.1"/>
</dbReference>
<dbReference type="Pfam" id="PF01548">
    <property type="entry name" value="DEDD_Tnp_IS110"/>
    <property type="match status" value="1"/>
</dbReference>
<dbReference type="PANTHER" id="PTHR33055">
    <property type="entry name" value="TRANSPOSASE FOR INSERTION SEQUENCE ELEMENT IS1111A"/>
    <property type="match status" value="1"/>
</dbReference>
<dbReference type="InterPro" id="IPR002525">
    <property type="entry name" value="Transp_IS110-like_N"/>
</dbReference>
<dbReference type="GO" id="GO:0004803">
    <property type="term" value="F:transposase activity"/>
    <property type="evidence" value="ECO:0007669"/>
    <property type="project" value="InterPro"/>
</dbReference>
<evidence type="ECO:0000313" key="4">
    <source>
        <dbReference type="Proteomes" id="UP000051155"/>
    </source>
</evidence>
<reference evidence="3 4" key="1">
    <citation type="journal article" date="2015" name="Genome Announc.">
        <title>Expanding the biotechnology potential of lactobacilli through comparative genomics of 213 strains and associated genera.</title>
        <authorList>
            <person name="Sun Z."/>
            <person name="Harris H.M."/>
            <person name="McCann A."/>
            <person name="Guo C."/>
            <person name="Argimon S."/>
            <person name="Zhang W."/>
            <person name="Yang X."/>
            <person name="Jeffery I.B."/>
            <person name="Cooney J.C."/>
            <person name="Kagawa T.F."/>
            <person name="Liu W."/>
            <person name="Song Y."/>
            <person name="Salvetti E."/>
            <person name="Wrobel A."/>
            <person name="Rasinkangas P."/>
            <person name="Parkhill J."/>
            <person name="Rea M.C."/>
            <person name="O'Sullivan O."/>
            <person name="Ritari J."/>
            <person name="Douillard F.P."/>
            <person name="Paul Ross R."/>
            <person name="Yang R."/>
            <person name="Briner A.E."/>
            <person name="Felis G.E."/>
            <person name="de Vos W.M."/>
            <person name="Barrangou R."/>
            <person name="Klaenhammer T.R."/>
            <person name="Caufield P.W."/>
            <person name="Cui Y."/>
            <person name="Zhang H."/>
            <person name="O'Toole P.W."/>
        </authorList>
    </citation>
    <scope>NUCLEOTIDE SEQUENCE [LARGE SCALE GENOMIC DNA]</scope>
    <source>
        <strain evidence="3 4">DSM 19971</strain>
    </source>
</reference>
<accession>A0A0R1PWR2</accession>
<comment type="caution">
    <text evidence="3">The sequence shown here is derived from an EMBL/GenBank/DDBJ whole genome shotgun (WGS) entry which is preliminary data.</text>
</comment>
<organism evidence="3 4">
    <name type="scientific">Liquorilactobacillus uvarum DSM 19971</name>
    <dbReference type="NCBI Taxonomy" id="1423812"/>
    <lineage>
        <taxon>Bacteria</taxon>
        <taxon>Bacillati</taxon>
        <taxon>Bacillota</taxon>
        <taxon>Bacilli</taxon>
        <taxon>Lactobacillales</taxon>
        <taxon>Lactobacillaceae</taxon>
        <taxon>Liquorilactobacillus</taxon>
    </lineage>
</organism>
<dbReference type="PATRIC" id="fig|1423812.3.peg.891"/>
<dbReference type="Proteomes" id="UP000051155">
    <property type="component" value="Unassembled WGS sequence"/>
</dbReference>